<keyword evidence="2" id="KW-1185">Reference proteome</keyword>
<dbReference type="EMBL" id="BAABGY010000014">
    <property type="protein sequence ID" value="GAA4341154.1"/>
    <property type="molecule type" value="Genomic_DNA"/>
</dbReference>
<dbReference type="Proteomes" id="UP001501725">
    <property type="component" value="Unassembled WGS sequence"/>
</dbReference>
<reference evidence="2" key="1">
    <citation type="journal article" date="2019" name="Int. J. Syst. Evol. Microbiol.">
        <title>The Global Catalogue of Microorganisms (GCM) 10K type strain sequencing project: providing services to taxonomists for standard genome sequencing and annotation.</title>
        <authorList>
            <consortium name="The Broad Institute Genomics Platform"/>
            <consortium name="The Broad Institute Genome Sequencing Center for Infectious Disease"/>
            <person name="Wu L."/>
            <person name="Ma J."/>
        </authorList>
    </citation>
    <scope>NUCLEOTIDE SEQUENCE [LARGE SCALE GENOMIC DNA]</scope>
    <source>
        <strain evidence="2">JCM 17919</strain>
    </source>
</reference>
<evidence type="ECO:0000313" key="2">
    <source>
        <dbReference type="Proteomes" id="UP001501725"/>
    </source>
</evidence>
<protein>
    <submittedName>
        <fullName evidence="1">Uncharacterized protein</fullName>
    </submittedName>
</protein>
<evidence type="ECO:0000313" key="1">
    <source>
        <dbReference type="EMBL" id="GAA4341154.1"/>
    </source>
</evidence>
<name>A0ABP8HM93_9BACT</name>
<comment type="caution">
    <text evidence="1">The sequence shown here is derived from an EMBL/GenBank/DDBJ whole genome shotgun (WGS) entry which is preliminary data.</text>
</comment>
<accession>A0ABP8HM93</accession>
<proteinExistence type="predicted"/>
<gene>
    <name evidence="1" type="ORF">GCM10023184_39360</name>
</gene>
<organism evidence="1 2">
    <name type="scientific">Flaviaesturariibacter amylovorans</name>
    <dbReference type="NCBI Taxonomy" id="1084520"/>
    <lineage>
        <taxon>Bacteria</taxon>
        <taxon>Pseudomonadati</taxon>
        <taxon>Bacteroidota</taxon>
        <taxon>Chitinophagia</taxon>
        <taxon>Chitinophagales</taxon>
        <taxon>Chitinophagaceae</taxon>
        <taxon>Flaviaestuariibacter</taxon>
    </lineage>
</organism>
<sequence>MTEQMRATGGTISKFAYSVMKLATLSFPSLGDLAECMFHINVRRPSIDYEKYTFTAELTDDQIDRAGTFHATLLGAEDVLH</sequence>